<dbReference type="InterPro" id="IPR011701">
    <property type="entry name" value="MFS"/>
</dbReference>
<feature type="transmembrane region" description="Helical" evidence="7">
    <location>
        <begin position="441"/>
        <end position="469"/>
    </location>
</feature>
<dbReference type="PANTHER" id="PTHR47660:SF2">
    <property type="entry name" value="TRANSCRIPTION FACTOR WITH C2H2 AND ZN(2)-CYS(6) DNA BINDING DOMAIN (EUROFUNG)"/>
    <property type="match status" value="1"/>
</dbReference>
<evidence type="ECO:0000313" key="9">
    <source>
        <dbReference type="EMBL" id="KAF2823229.1"/>
    </source>
</evidence>
<dbReference type="Pfam" id="PF04082">
    <property type="entry name" value="Fungal_trans"/>
    <property type="match status" value="1"/>
</dbReference>
<evidence type="ECO:0000256" key="3">
    <source>
        <dbReference type="ARBA" id="ARBA00022833"/>
    </source>
</evidence>
<feature type="transmembrane region" description="Helical" evidence="7">
    <location>
        <begin position="808"/>
        <end position="830"/>
    </location>
</feature>
<feature type="transmembrane region" description="Helical" evidence="7">
    <location>
        <begin position="514"/>
        <end position="531"/>
    </location>
</feature>
<dbReference type="InterPro" id="IPR036259">
    <property type="entry name" value="MFS_trans_sf"/>
</dbReference>
<evidence type="ECO:0000256" key="5">
    <source>
        <dbReference type="ARBA" id="ARBA00023163"/>
    </source>
</evidence>
<dbReference type="OrthoDB" id="2533084at2759"/>
<dbReference type="GO" id="GO:0003677">
    <property type="term" value="F:DNA binding"/>
    <property type="evidence" value="ECO:0007669"/>
    <property type="project" value="InterPro"/>
</dbReference>
<dbReference type="GO" id="GO:0008270">
    <property type="term" value="F:zinc ion binding"/>
    <property type="evidence" value="ECO:0007669"/>
    <property type="project" value="InterPro"/>
</dbReference>
<feature type="transmembrane region" description="Helical" evidence="7">
    <location>
        <begin position="731"/>
        <end position="754"/>
    </location>
</feature>
<evidence type="ECO:0000259" key="8">
    <source>
        <dbReference type="PROSITE" id="PS50850"/>
    </source>
</evidence>
<evidence type="ECO:0000256" key="7">
    <source>
        <dbReference type="SAM" id="Phobius"/>
    </source>
</evidence>
<keyword evidence="7" id="KW-0472">Membrane</keyword>
<keyword evidence="7" id="KW-1133">Transmembrane helix</keyword>
<feature type="domain" description="Major facilitator superfamily (MFS) profile" evidence="8">
    <location>
        <begin position="443"/>
        <end position="911"/>
    </location>
</feature>
<dbReference type="GO" id="GO:0016020">
    <property type="term" value="C:membrane"/>
    <property type="evidence" value="ECO:0007669"/>
    <property type="project" value="UniProtKB-SubCell"/>
</dbReference>
<accession>A0A6A6ZRI7</accession>
<organism evidence="9 10">
    <name type="scientific">Ophiobolus disseminans</name>
    <dbReference type="NCBI Taxonomy" id="1469910"/>
    <lineage>
        <taxon>Eukaryota</taxon>
        <taxon>Fungi</taxon>
        <taxon>Dikarya</taxon>
        <taxon>Ascomycota</taxon>
        <taxon>Pezizomycotina</taxon>
        <taxon>Dothideomycetes</taxon>
        <taxon>Pleosporomycetidae</taxon>
        <taxon>Pleosporales</taxon>
        <taxon>Pleosporineae</taxon>
        <taxon>Phaeosphaeriaceae</taxon>
        <taxon>Ophiobolus</taxon>
    </lineage>
</organism>
<dbReference type="CDD" id="cd12148">
    <property type="entry name" value="fungal_TF_MHR"/>
    <property type="match status" value="1"/>
</dbReference>
<keyword evidence="2" id="KW-0479">Metal-binding</keyword>
<dbReference type="SUPFAM" id="SSF103473">
    <property type="entry name" value="MFS general substrate transporter"/>
    <property type="match status" value="1"/>
</dbReference>
<dbReference type="InterPro" id="IPR020846">
    <property type="entry name" value="MFS_dom"/>
</dbReference>
<keyword evidence="4" id="KW-0805">Transcription regulation</keyword>
<evidence type="ECO:0000256" key="1">
    <source>
        <dbReference type="ARBA" id="ARBA00004141"/>
    </source>
</evidence>
<dbReference type="PROSITE" id="PS50850">
    <property type="entry name" value="MFS"/>
    <property type="match status" value="1"/>
</dbReference>
<dbReference type="GO" id="GO:0006351">
    <property type="term" value="P:DNA-templated transcription"/>
    <property type="evidence" value="ECO:0007669"/>
    <property type="project" value="InterPro"/>
</dbReference>
<dbReference type="AlphaFoldDB" id="A0A6A6ZRI7"/>
<feature type="transmembrane region" description="Helical" evidence="7">
    <location>
        <begin position="775"/>
        <end position="796"/>
    </location>
</feature>
<evidence type="ECO:0000256" key="4">
    <source>
        <dbReference type="ARBA" id="ARBA00023015"/>
    </source>
</evidence>
<dbReference type="PANTHER" id="PTHR47660">
    <property type="entry name" value="TRANSCRIPTION FACTOR WITH C2H2 AND ZN(2)-CYS(6) DNA BINDING DOMAIN (EUROFUNG)-RELATED-RELATED"/>
    <property type="match status" value="1"/>
</dbReference>
<dbReference type="Pfam" id="PF07690">
    <property type="entry name" value="MFS_1"/>
    <property type="match status" value="1"/>
</dbReference>
<proteinExistence type="predicted"/>
<gene>
    <name evidence="9" type="ORF">CC86DRAFT_447671</name>
</gene>
<dbReference type="InterPro" id="IPR007219">
    <property type="entry name" value="XnlR_reg_dom"/>
</dbReference>
<name>A0A6A6ZRI7_9PLEO</name>
<dbReference type="Gene3D" id="1.20.1250.20">
    <property type="entry name" value="MFS general substrate transporter like domains"/>
    <property type="match status" value="1"/>
</dbReference>
<feature type="transmembrane region" description="Helical" evidence="7">
    <location>
        <begin position="693"/>
        <end position="711"/>
    </location>
</feature>
<dbReference type="Proteomes" id="UP000799424">
    <property type="component" value="Unassembled WGS sequence"/>
</dbReference>
<keyword evidence="3" id="KW-0862">Zinc</keyword>
<dbReference type="GO" id="GO:0022857">
    <property type="term" value="F:transmembrane transporter activity"/>
    <property type="evidence" value="ECO:0007669"/>
    <property type="project" value="InterPro"/>
</dbReference>
<keyword evidence="10" id="KW-1185">Reference proteome</keyword>
<evidence type="ECO:0000256" key="2">
    <source>
        <dbReference type="ARBA" id="ARBA00022723"/>
    </source>
</evidence>
<comment type="subcellular location">
    <subcellularLocation>
        <location evidence="1">Membrane</location>
        <topology evidence="1">Multi-pass membrane protein</topology>
    </subcellularLocation>
</comment>
<sequence>MALVLGTCSPENVRRISSAFPSIELLDTLIQFFLTSPSLDAQSWFHLPTFSPSKLSPELLACIVSAGAASTPDTPLRKLGFALHEASRVGQARAFEEDNTAIRDLQHVRTFLLQLQVGMWSGISRKMEISESFLQPLMTMLRRGGRYRRSTWKEISPFAADEGAMLEEKWQSWVHQESYLRVVYRAFELDRQSSMALLKPPLMSYSEMQLPLPSSNLLWQANTAATWKAAYLDSAHETMKRPSALETFLDLEQLAQHDSASTTYLHMVWGMVWEFRQMSALTTRAQLKANNSLILSSRYQELTKQLEDFRVSSPPLSKGSEIMLELMLIHLNAPLDDIQLFAGIEGQEEARSAYPVLREWTKSVVARQALWHAGQILRAAASLPRALLCNFNAIAVYHAGLILWEHLEWAASQTSHDEIRLVPQPSADPADPLNLPFWRKLAILFVMSVHPFVVNFTSSSISSALPIYASTPIFGLPPKKFPQLTYFIAVNILMLGASNLWWVPLANTFGRRPITLTSLLLLIFSSMWAGLSKTYNGLLAARLVMGIGGGPADAVSPDVVGEIFFVHQRGRALAIYTVFLSLGSLMGGLCGGYIVASRGLVWIHWVNVILSVITFVLCFFLQAETLYDRPQRTVQLANDTDKAEIETKEAVVIADSAAPSSYPSYTYMRSLKLITYRPGIFQKFLAPYKVMRLPGVWLVSLWYAGLVGLIVTTSTIGPQLVSAPPYLWGKAAGLINVGGLIGALLGCVYTYLIADWTTKRMAAKDRHGFSEPESRLITALPALLIATIGALIFGFVAQNPSPTGWVGLQFGSGMIAFGLMQAPSVGFNYLIEAYSSIAGDCFVAVTCVRAIISFAWTFFVGDWIHHDGAAEPFGIFGMLMGVFGLLTIPMLIWGKRLRIWTAKWVPEGSAM</sequence>
<keyword evidence="5" id="KW-0804">Transcription</keyword>
<evidence type="ECO:0000313" key="10">
    <source>
        <dbReference type="Proteomes" id="UP000799424"/>
    </source>
</evidence>
<keyword evidence="6" id="KW-0539">Nucleus</keyword>
<feature type="transmembrane region" description="Helical" evidence="7">
    <location>
        <begin position="573"/>
        <end position="596"/>
    </location>
</feature>
<keyword evidence="7" id="KW-0812">Transmembrane</keyword>
<feature type="transmembrane region" description="Helical" evidence="7">
    <location>
        <begin position="842"/>
        <end position="861"/>
    </location>
</feature>
<feature type="transmembrane region" description="Helical" evidence="7">
    <location>
        <begin position="481"/>
        <end position="502"/>
    </location>
</feature>
<dbReference type="EMBL" id="MU006232">
    <property type="protein sequence ID" value="KAF2823229.1"/>
    <property type="molecule type" value="Genomic_DNA"/>
</dbReference>
<protein>
    <submittedName>
        <fullName evidence="9">MFS general substrate transporter</fullName>
    </submittedName>
</protein>
<evidence type="ECO:0000256" key="6">
    <source>
        <dbReference type="ARBA" id="ARBA00023242"/>
    </source>
</evidence>
<feature type="transmembrane region" description="Helical" evidence="7">
    <location>
        <begin position="873"/>
        <end position="893"/>
    </location>
</feature>
<feature type="transmembrane region" description="Helical" evidence="7">
    <location>
        <begin position="602"/>
        <end position="623"/>
    </location>
</feature>
<reference evidence="9" key="1">
    <citation type="journal article" date="2020" name="Stud. Mycol.">
        <title>101 Dothideomycetes genomes: a test case for predicting lifestyles and emergence of pathogens.</title>
        <authorList>
            <person name="Haridas S."/>
            <person name="Albert R."/>
            <person name="Binder M."/>
            <person name="Bloem J."/>
            <person name="Labutti K."/>
            <person name="Salamov A."/>
            <person name="Andreopoulos B."/>
            <person name="Baker S."/>
            <person name="Barry K."/>
            <person name="Bills G."/>
            <person name="Bluhm B."/>
            <person name="Cannon C."/>
            <person name="Castanera R."/>
            <person name="Culley D."/>
            <person name="Daum C."/>
            <person name="Ezra D."/>
            <person name="Gonzalez J."/>
            <person name="Henrissat B."/>
            <person name="Kuo A."/>
            <person name="Liang C."/>
            <person name="Lipzen A."/>
            <person name="Lutzoni F."/>
            <person name="Magnuson J."/>
            <person name="Mondo S."/>
            <person name="Nolan M."/>
            <person name="Ohm R."/>
            <person name="Pangilinan J."/>
            <person name="Park H.-J."/>
            <person name="Ramirez L."/>
            <person name="Alfaro M."/>
            <person name="Sun H."/>
            <person name="Tritt A."/>
            <person name="Yoshinaga Y."/>
            <person name="Zwiers L.-H."/>
            <person name="Turgeon B."/>
            <person name="Goodwin S."/>
            <person name="Spatafora J."/>
            <person name="Crous P."/>
            <person name="Grigoriev I."/>
        </authorList>
    </citation>
    <scope>NUCLEOTIDE SEQUENCE</scope>
    <source>
        <strain evidence="9">CBS 113818</strain>
    </source>
</reference>